<dbReference type="SUPFAM" id="SSF53067">
    <property type="entry name" value="Actin-like ATPase domain"/>
    <property type="match status" value="2"/>
</dbReference>
<gene>
    <name evidence="5" type="ORF">Air01nite_27160</name>
</gene>
<feature type="transmembrane region" description="Helical" evidence="4">
    <location>
        <begin position="549"/>
        <end position="567"/>
    </location>
</feature>
<feature type="transmembrane region" description="Helical" evidence="4">
    <location>
        <begin position="517"/>
        <end position="537"/>
    </location>
</feature>
<organism evidence="5 6">
    <name type="scientific">Asanoa iriomotensis</name>
    <dbReference type="NCBI Taxonomy" id="234613"/>
    <lineage>
        <taxon>Bacteria</taxon>
        <taxon>Bacillati</taxon>
        <taxon>Actinomycetota</taxon>
        <taxon>Actinomycetes</taxon>
        <taxon>Micromonosporales</taxon>
        <taxon>Micromonosporaceae</taxon>
        <taxon>Asanoa</taxon>
    </lineage>
</organism>
<keyword evidence="4" id="KW-0472">Membrane</keyword>
<feature type="transmembrane region" description="Helical" evidence="4">
    <location>
        <begin position="484"/>
        <end position="505"/>
    </location>
</feature>
<name>A0ABQ4C2H5_9ACTN</name>
<sequence length="636" mass="64920">MPAAARLGVDIGSANTKAVLALADGGRIPLMPDGSPRMRSGVFALHGGGFLVGSSARAAAVEQPDRYLEDPISALGAGPVQLGDRAIEAHDIFAAILTAVHAEANRIVGHALSAVVLTVPPAWGRIRRDSLRQGATAAGFTDIVFVSSPAAVTTYLTSTTGQQVPSGGYVLVCDSGAAATTLTVLEQSDGGFQQLATVVATGAAGRDVDRLLALHLLDAVTPPGAPQLEEDANDPQWQSVLAAAEDAKVDLAEHDRTAVALHDPHPPVVVDRVALAKIAGPALAALDAATSEVLSAADIDRSHLFLVVLTGGGAALPGMKQAVAAATGHEPRLPGRTDIAAANGALTTATASTPLTTPLQLPRVKLRLTDFMRPALFAASSLALLAFVLMTLFTTNNASGLFVHLAEELISAAAVAAVLTTWSVAHLLPTLYLSTSNANPSEGAALIRATFSGAGVLGIVVSALFGLAIGALVGATTTEYASHAIVPALPVAAGALLIAALARSVPAPTIPTWLAHLRHPLAAVLLGSLGMIGMRYAVHAQISAGTSSVIIRLSAAITGIAIAMTVVRSRRLQVLTAVILAVGCFSVASLGNVRAITLAYVTGCVWWTATRVGVSARVAYPGLRERVHHLLATRSP</sequence>
<dbReference type="Gene3D" id="3.90.640.10">
    <property type="entry name" value="Actin, Chain A, domain 4"/>
    <property type="match status" value="1"/>
</dbReference>
<proteinExistence type="predicted"/>
<accession>A0ABQ4C2H5</accession>
<keyword evidence="3" id="KW-0143">Chaperone</keyword>
<evidence type="ECO:0000313" key="5">
    <source>
        <dbReference type="EMBL" id="GIF56621.1"/>
    </source>
</evidence>
<evidence type="ECO:0000256" key="4">
    <source>
        <dbReference type="SAM" id="Phobius"/>
    </source>
</evidence>
<feature type="transmembrane region" description="Helical" evidence="4">
    <location>
        <begin position="574"/>
        <end position="591"/>
    </location>
</feature>
<dbReference type="PANTHER" id="PTHR42749:SF1">
    <property type="entry name" value="CELL SHAPE-DETERMINING PROTEIN MREB"/>
    <property type="match status" value="1"/>
</dbReference>
<evidence type="ECO:0000256" key="1">
    <source>
        <dbReference type="ARBA" id="ARBA00022741"/>
    </source>
</evidence>
<keyword evidence="4" id="KW-1133">Transmembrane helix</keyword>
<keyword evidence="4" id="KW-0812">Transmembrane</keyword>
<keyword evidence="1" id="KW-0547">Nucleotide-binding</keyword>
<evidence type="ECO:0000313" key="6">
    <source>
        <dbReference type="Proteomes" id="UP000624325"/>
    </source>
</evidence>
<reference evidence="5 6" key="1">
    <citation type="submission" date="2021-01" db="EMBL/GenBank/DDBJ databases">
        <title>Whole genome shotgun sequence of Asanoa iriomotensis NBRC 100142.</title>
        <authorList>
            <person name="Komaki H."/>
            <person name="Tamura T."/>
        </authorList>
    </citation>
    <scope>NUCLEOTIDE SEQUENCE [LARGE SCALE GENOMIC DNA]</scope>
    <source>
        <strain evidence="5 6">NBRC 100142</strain>
    </source>
</reference>
<feature type="transmembrane region" description="Helical" evidence="4">
    <location>
        <begin position="409"/>
        <end position="433"/>
    </location>
</feature>
<dbReference type="RefSeq" id="WP_203702501.1">
    <property type="nucleotide sequence ID" value="NZ_BONC01000016.1"/>
</dbReference>
<dbReference type="InterPro" id="IPR013126">
    <property type="entry name" value="Hsp_70_fam"/>
</dbReference>
<protein>
    <recommendedName>
        <fullName evidence="7">Hsp70 protein</fullName>
    </recommendedName>
</protein>
<feature type="transmembrane region" description="Helical" evidence="4">
    <location>
        <begin position="375"/>
        <end position="394"/>
    </location>
</feature>
<dbReference type="EMBL" id="BONC01000016">
    <property type="protein sequence ID" value="GIF56621.1"/>
    <property type="molecule type" value="Genomic_DNA"/>
</dbReference>
<dbReference type="Gene3D" id="3.30.420.40">
    <property type="match status" value="2"/>
</dbReference>
<feature type="transmembrane region" description="Helical" evidence="4">
    <location>
        <begin position="445"/>
        <end position="472"/>
    </location>
</feature>
<dbReference type="Proteomes" id="UP000624325">
    <property type="component" value="Unassembled WGS sequence"/>
</dbReference>
<dbReference type="InterPro" id="IPR043129">
    <property type="entry name" value="ATPase_NBD"/>
</dbReference>
<evidence type="ECO:0000256" key="3">
    <source>
        <dbReference type="ARBA" id="ARBA00023186"/>
    </source>
</evidence>
<dbReference type="Pfam" id="PF00012">
    <property type="entry name" value="HSP70"/>
    <property type="match status" value="1"/>
</dbReference>
<evidence type="ECO:0008006" key="7">
    <source>
        <dbReference type="Google" id="ProtNLM"/>
    </source>
</evidence>
<dbReference type="PANTHER" id="PTHR42749">
    <property type="entry name" value="CELL SHAPE-DETERMINING PROTEIN MREB"/>
    <property type="match status" value="1"/>
</dbReference>
<keyword evidence="2" id="KW-0067">ATP-binding</keyword>
<comment type="caution">
    <text evidence="5">The sequence shown here is derived from an EMBL/GenBank/DDBJ whole genome shotgun (WGS) entry which is preliminary data.</text>
</comment>
<evidence type="ECO:0000256" key="2">
    <source>
        <dbReference type="ARBA" id="ARBA00022840"/>
    </source>
</evidence>
<keyword evidence="6" id="KW-1185">Reference proteome</keyword>